<evidence type="ECO:0000259" key="5">
    <source>
        <dbReference type="Pfam" id="PF04542"/>
    </source>
</evidence>
<dbReference type="Gene3D" id="1.10.10.10">
    <property type="entry name" value="Winged helix-like DNA-binding domain superfamily/Winged helix DNA-binding domain"/>
    <property type="match status" value="1"/>
</dbReference>
<evidence type="ECO:0000256" key="3">
    <source>
        <dbReference type="ARBA" id="ARBA00023082"/>
    </source>
</evidence>
<evidence type="ECO:0000313" key="8">
    <source>
        <dbReference type="Proteomes" id="UP000236728"/>
    </source>
</evidence>
<dbReference type="OrthoDB" id="9803470at2"/>
<dbReference type="RefSeq" id="WP_160115173.1">
    <property type="nucleotide sequence ID" value="NZ_FNVA01000005.1"/>
</dbReference>
<keyword evidence="4" id="KW-0804">Transcription</keyword>
<dbReference type="Pfam" id="PF08281">
    <property type="entry name" value="Sigma70_r4_2"/>
    <property type="match status" value="1"/>
</dbReference>
<keyword evidence="3" id="KW-0731">Sigma factor</keyword>
<evidence type="ECO:0000259" key="6">
    <source>
        <dbReference type="Pfam" id="PF08281"/>
    </source>
</evidence>
<gene>
    <name evidence="7" type="ORF">SAMN05421819_3016</name>
</gene>
<evidence type="ECO:0000313" key="7">
    <source>
        <dbReference type="EMBL" id="SEG45444.1"/>
    </source>
</evidence>
<feature type="domain" description="RNA polymerase sigma factor 70 region 4 type 2" evidence="6">
    <location>
        <begin position="115"/>
        <end position="164"/>
    </location>
</feature>
<comment type="similarity">
    <text evidence="1">Belongs to the sigma-70 factor family. ECF subfamily.</text>
</comment>
<dbReference type="InterPro" id="IPR013324">
    <property type="entry name" value="RNA_pol_sigma_r3/r4-like"/>
</dbReference>
<evidence type="ECO:0000256" key="2">
    <source>
        <dbReference type="ARBA" id="ARBA00023015"/>
    </source>
</evidence>
<dbReference type="CDD" id="cd06171">
    <property type="entry name" value="Sigma70_r4"/>
    <property type="match status" value="1"/>
</dbReference>
<dbReference type="InterPro" id="IPR014284">
    <property type="entry name" value="RNA_pol_sigma-70_dom"/>
</dbReference>
<dbReference type="PANTHER" id="PTHR43133">
    <property type="entry name" value="RNA POLYMERASE ECF-TYPE SIGMA FACTO"/>
    <property type="match status" value="1"/>
</dbReference>
<dbReference type="AlphaFoldDB" id="A0A1H6AB79"/>
<dbReference type="InterPro" id="IPR013325">
    <property type="entry name" value="RNA_pol_sigma_r2"/>
</dbReference>
<name>A0A1H6AB79_9BACT</name>
<dbReference type="Gene3D" id="1.10.1740.10">
    <property type="match status" value="1"/>
</dbReference>
<sequence length="188" mass="21407">MSSESATEFEGLAEEHRDHVYRQMLRLCGNREDAEDVLTDALLAAFRRIETLRERAAFGGWLAQIARRLCFHLKSQQRIREALSLEELGEQGWEPVEDAQRSPEELASAEQLRSAVRSAIDALPEDLRKVYELRDLDERSGEETAAQLGLTLAATKSRLHRARRMVREHLDAVLTGVVQGNEKSRRKS</sequence>
<accession>A0A1H6AB79</accession>
<evidence type="ECO:0000256" key="1">
    <source>
        <dbReference type="ARBA" id="ARBA00010641"/>
    </source>
</evidence>
<keyword evidence="2" id="KW-0805">Transcription regulation</keyword>
<dbReference type="InterPro" id="IPR039425">
    <property type="entry name" value="RNA_pol_sigma-70-like"/>
</dbReference>
<dbReference type="InterPro" id="IPR036388">
    <property type="entry name" value="WH-like_DNA-bd_sf"/>
</dbReference>
<proteinExistence type="inferred from homology"/>
<dbReference type="PANTHER" id="PTHR43133:SF51">
    <property type="entry name" value="RNA POLYMERASE SIGMA FACTOR"/>
    <property type="match status" value="1"/>
</dbReference>
<dbReference type="SUPFAM" id="SSF88946">
    <property type="entry name" value="Sigma2 domain of RNA polymerase sigma factors"/>
    <property type="match status" value="1"/>
</dbReference>
<dbReference type="GO" id="GO:0016987">
    <property type="term" value="F:sigma factor activity"/>
    <property type="evidence" value="ECO:0007669"/>
    <property type="project" value="UniProtKB-KW"/>
</dbReference>
<evidence type="ECO:0000256" key="4">
    <source>
        <dbReference type="ARBA" id="ARBA00023163"/>
    </source>
</evidence>
<dbReference type="InterPro" id="IPR007627">
    <property type="entry name" value="RNA_pol_sigma70_r2"/>
</dbReference>
<dbReference type="NCBIfam" id="TIGR02937">
    <property type="entry name" value="sigma70-ECF"/>
    <property type="match status" value="1"/>
</dbReference>
<keyword evidence="8" id="KW-1185">Reference proteome</keyword>
<dbReference type="InterPro" id="IPR013249">
    <property type="entry name" value="RNA_pol_sigma70_r4_t2"/>
</dbReference>
<dbReference type="Pfam" id="PF04542">
    <property type="entry name" value="Sigma70_r2"/>
    <property type="match status" value="1"/>
</dbReference>
<dbReference type="SUPFAM" id="SSF88659">
    <property type="entry name" value="Sigma3 and sigma4 domains of RNA polymerase sigma factors"/>
    <property type="match status" value="1"/>
</dbReference>
<reference evidence="7 8" key="1">
    <citation type="submission" date="2016-10" db="EMBL/GenBank/DDBJ databases">
        <authorList>
            <person name="de Groot N.N."/>
        </authorList>
    </citation>
    <scope>NUCLEOTIDE SEQUENCE [LARGE SCALE GENOMIC DNA]</scope>
    <source>
        <strain evidence="7 8">DSM 22489</strain>
    </source>
</reference>
<dbReference type="GO" id="GO:0003677">
    <property type="term" value="F:DNA binding"/>
    <property type="evidence" value="ECO:0007669"/>
    <property type="project" value="InterPro"/>
</dbReference>
<dbReference type="EMBL" id="FNVA01000005">
    <property type="protein sequence ID" value="SEG45444.1"/>
    <property type="molecule type" value="Genomic_DNA"/>
</dbReference>
<dbReference type="Proteomes" id="UP000236728">
    <property type="component" value="Unassembled WGS sequence"/>
</dbReference>
<feature type="domain" description="RNA polymerase sigma-70 region 2" evidence="5">
    <location>
        <begin position="12"/>
        <end position="77"/>
    </location>
</feature>
<dbReference type="GO" id="GO:0006352">
    <property type="term" value="P:DNA-templated transcription initiation"/>
    <property type="evidence" value="ECO:0007669"/>
    <property type="project" value="InterPro"/>
</dbReference>
<protein>
    <submittedName>
        <fullName evidence="7">RNA polymerase sigma-70 factor, ECF subfamily</fullName>
    </submittedName>
</protein>
<organism evidence="7 8">
    <name type="scientific">Bryocella elongata</name>
    <dbReference type="NCBI Taxonomy" id="863522"/>
    <lineage>
        <taxon>Bacteria</taxon>
        <taxon>Pseudomonadati</taxon>
        <taxon>Acidobacteriota</taxon>
        <taxon>Terriglobia</taxon>
        <taxon>Terriglobales</taxon>
        <taxon>Acidobacteriaceae</taxon>
        <taxon>Bryocella</taxon>
    </lineage>
</organism>